<dbReference type="GO" id="GO:0009306">
    <property type="term" value="P:protein secretion"/>
    <property type="evidence" value="ECO:0007669"/>
    <property type="project" value="InterPro"/>
</dbReference>
<organism evidence="1 2">
    <name type="scientific">Nocardia aurantiaca</name>
    <dbReference type="NCBI Taxonomy" id="2675850"/>
    <lineage>
        <taxon>Bacteria</taxon>
        <taxon>Bacillati</taxon>
        <taxon>Actinomycetota</taxon>
        <taxon>Actinomycetes</taxon>
        <taxon>Mycobacteriales</taxon>
        <taxon>Nocardiaceae</taxon>
        <taxon>Nocardia</taxon>
    </lineage>
</organism>
<protein>
    <recommendedName>
        <fullName evidence="3">ESX-1 secretion-associated protein</fullName>
    </recommendedName>
</protein>
<sequence>MHRISIHSDGLCGYAATTALLCADLAAAAGRAAAAAPELLAPAFGLIGADFLGAYTAAHGTHVTTLSELSAVLAAMSSATGTASTAYTAHDVAYAATLRTAAKESIA</sequence>
<dbReference type="RefSeq" id="WP_154786180.1">
    <property type="nucleotide sequence ID" value="NZ_WMBB01000001.1"/>
</dbReference>
<dbReference type="InterPro" id="IPR022536">
    <property type="entry name" value="EspC"/>
</dbReference>
<accession>A0A6I3KMB6</accession>
<dbReference type="Pfam" id="PF10824">
    <property type="entry name" value="T7SS_ESX_EspC"/>
    <property type="match status" value="1"/>
</dbReference>
<dbReference type="EMBL" id="WMBB01000001">
    <property type="protein sequence ID" value="MTE11723.1"/>
    <property type="molecule type" value="Genomic_DNA"/>
</dbReference>
<reference evidence="1 2" key="1">
    <citation type="submission" date="2019-11" db="EMBL/GenBank/DDBJ databases">
        <title>Nocardia sp. nov. CT2-14 isolated from soil.</title>
        <authorList>
            <person name="Kanchanasin P."/>
            <person name="Tanasupawat S."/>
            <person name="Yuki M."/>
            <person name="Kudo T."/>
        </authorList>
    </citation>
    <scope>NUCLEOTIDE SEQUENCE [LARGE SCALE GENOMIC DNA]</scope>
    <source>
        <strain evidence="1 2">CT2-14</strain>
    </source>
</reference>
<evidence type="ECO:0000313" key="2">
    <source>
        <dbReference type="Proteomes" id="UP000432464"/>
    </source>
</evidence>
<proteinExistence type="predicted"/>
<dbReference type="Proteomes" id="UP000432464">
    <property type="component" value="Unassembled WGS sequence"/>
</dbReference>
<comment type="caution">
    <text evidence="1">The sequence shown here is derived from an EMBL/GenBank/DDBJ whole genome shotgun (WGS) entry which is preliminary data.</text>
</comment>
<evidence type="ECO:0008006" key="3">
    <source>
        <dbReference type="Google" id="ProtNLM"/>
    </source>
</evidence>
<evidence type="ECO:0000313" key="1">
    <source>
        <dbReference type="EMBL" id="MTE11723.1"/>
    </source>
</evidence>
<keyword evidence="2" id="KW-1185">Reference proteome</keyword>
<dbReference type="AlphaFoldDB" id="A0A6I3KMB6"/>
<name>A0A6I3KMB6_9NOCA</name>
<gene>
    <name evidence="1" type="ORF">GLP40_02825</name>
</gene>